<evidence type="ECO:0000313" key="3">
    <source>
        <dbReference type="Proteomes" id="UP000051888"/>
    </source>
</evidence>
<keyword evidence="1" id="KW-0472">Membrane</keyword>
<dbReference type="STRING" id="157838.AN964_25000"/>
<dbReference type="AlphaFoldDB" id="A0A0Q3T9X9"/>
<proteinExistence type="predicted"/>
<evidence type="ECO:0000313" key="2">
    <source>
        <dbReference type="EMBL" id="KQL50872.1"/>
    </source>
</evidence>
<dbReference type="EMBL" id="LJJC01000015">
    <property type="protein sequence ID" value="KQL50872.1"/>
    <property type="molecule type" value="Genomic_DNA"/>
</dbReference>
<feature type="transmembrane region" description="Helical" evidence="1">
    <location>
        <begin position="7"/>
        <end position="31"/>
    </location>
</feature>
<protein>
    <submittedName>
        <fullName evidence="2">Uncharacterized protein</fullName>
    </submittedName>
</protein>
<name>A0A0Q3T9X9_9BACI</name>
<keyword evidence="3" id="KW-1185">Reference proteome</keyword>
<gene>
    <name evidence="2" type="ORF">AN964_25000</name>
</gene>
<feature type="transmembrane region" description="Helical" evidence="1">
    <location>
        <begin position="68"/>
        <end position="92"/>
    </location>
</feature>
<comment type="caution">
    <text evidence="2">The sequence shown here is derived from an EMBL/GenBank/DDBJ whole genome shotgun (WGS) entry which is preliminary data.</text>
</comment>
<organism evidence="2 3">
    <name type="scientific">Heyndrickxia shackletonii</name>
    <dbReference type="NCBI Taxonomy" id="157838"/>
    <lineage>
        <taxon>Bacteria</taxon>
        <taxon>Bacillati</taxon>
        <taxon>Bacillota</taxon>
        <taxon>Bacilli</taxon>
        <taxon>Bacillales</taxon>
        <taxon>Bacillaceae</taxon>
        <taxon>Heyndrickxia</taxon>
    </lineage>
</organism>
<reference evidence="2 3" key="1">
    <citation type="submission" date="2015-09" db="EMBL/GenBank/DDBJ databases">
        <title>Genome sequencing project for genomic taxonomy and phylogenomics of Bacillus-like bacteria.</title>
        <authorList>
            <person name="Liu B."/>
            <person name="Wang J."/>
            <person name="Zhu Y."/>
            <person name="Liu G."/>
            <person name="Chen Q."/>
            <person name="Chen Z."/>
            <person name="Lan J."/>
            <person name="Che J."/>
            <person name="Ge C."/>
            <person name="Shi H."/>
            <person name="Pan Z."/>
            <person name="Liu X."/>
        </authorList>
    </citation>
    <scope>NUCLEOTIDE SEQUENCE [LARGE SCALE GENOMIC DNA]</scope>
    <source>
        <strain evidence="2 3">LMG 18435</strain>
    </source>
</reference>
<keyword evidence="1" id="KW-0812">Transmembrane</keyword>
<dbReference type="Proteomes" id="UP000051888">
    <property type="component" value="Unassembled WGS sequence"/>
</dbReference>
<sequence length="99" mass="11558">MKKLNNYYSFVFLSLSLLLVILMKIRYVFIWNSFRYIFFWVNNLGPACLLLFLGIVTLFLIKKPKIRWIALIGNAAILLFVLGYTALMVILINNNPNPK</sequence>
<evidence type="ECO:0000256" key="1">
    <source>
        <dbReference type="SAM" id="Phobius"/>
    </source>
</evidence>
<keyword evidence="1" id="KW-1133">Transmembrane helix</keyword>
<accession>A0A0Q3T9X9</accession>
<feature type="transmembrane region" description="Helical" evidence="1">
    <location>
        <begin position="37"/>
        <end position="61"/>
    </location>
</feature>
<dbReference type="PATRIC" id="fig|157838.3.peg.5507"/>